<keyword evidence="5" id="KW-0472">Membrane</keyword>
<evidence type="ECO:0000256" key="7">
    <source>
        <dbReference type="ARBA" id="ARBA00023288"/>
    </source>
</evidence>
<keyword evidence="4" id="KW-0732">Signal</keyword>
<keyword evidence="3" id="KW-0336">GPI-anchor</keyword>
<dbReference type="CDD" id="cd23565">
    <property type="entry name" value="TFP_LU_ECD_LYPD5_rpt1"/>
    <property type="match status" value="1"/>
</dbReference>
<reference evidence="10 11" key="1">
    <citation type="journal article" date="2007" name="Nature">
        <title>Genome of the marsupial Monodelphis domestica reveals innovation in non-coding sequences.</title>
        <authorList>
            <person name="Mikkelsen T.S."/>
            <person name="Wakefield M.J."/>
            <person name="Aken B."/>
            <person name="Amemiya C.T."/>
            <person name="Chang J.L."/>
            <person name="Duke S."/>
            <person name="Garber M."/>
            <person name="Gentles A.J."/>
            <person name="Goodstadt L."/>
            <person name="Heger A."/>
            <person name="Jurka J."/>
            <person name="Kamal M."/>
            <person name="Mauceli E."/>
            <person name="Searle S.M."/>
            <person name="Sharpe T."/>
            <person name="Baker M.L."/>
            <person name="Batzer M.A."/>
            <person name="Benos P.V."/>
            <person name="Belov K."/>
            <person name="Clamp M."/>
            <person name="Cook A."/>
            <person name="Cuff J."/>
            <person name="Das R."/>
            <person name="Davidow L."/>
            <person name="Deakin J.E."/>
            <person name="Fazzari M.J."/>
            <person name="Glass J.L."/>
            <person name="Grabherr M."/>
            <person name="Greally J.M."/>
            <person name="Gu W."/>
            <person name="Hore T.A."/>
            <person name="Huttley G.A."/>
            <person name="Kleber M."/>
            <person name="Jirtle R.L."/>
            <person name="Koina E."/>
            <person name="Lee J.T."/>
            <person name="Mahony S."/>
            <person name="Marra M.A."/>
            <person name="Miller R.D."/>
            <person name="Nicholls R.D."/>
            <person name="Oda M."/>
            <person name="Papenfuss A.T."/>
            <person name="Parra Z.E."/>
            <person name="Pollock D.D."/>
            <person name="Ray D.A."/>
            <person name="Schein J.E."/>
            <person name="Speed T.P."/>
            <person name="Thompson K."/>
            <person name="VandeBerg J.L."/>
            <person name="Wade C.M."/>
            <person name="Walker J.A."/>
            <person name="Waters P.D."/>
            <person name="Webber C."/>
            <person name="Weidman J.R."/>
            <person name="Xie X."/>
            <person name="Zody M.C."/>
            <person name="Baldwin J."/>
            <person name="Abdouelleil A."/>
            <person name="Abdulkadir J."/>
            <person name="Abebe A."/>
            <person name="Abera B."/>
            <person name="Abreu J."/>
            <person name="Acer S.C."/>
            <person name="Aftuck L."/>
            <person name="Alexander A."/>
            <person name="An P."/>
            <person name="Anderson E."/>
            <person name="Anderson S."/>
            <person name="Arachi H."/>
            <person name="Azer M."/>
            <person name="Bachantsang P."/>
            <person name="Barry A."/>
            <person name="Bayul T."/>
            <person name="Berlin A."/>
            <person name="Bessette D."/>
            <person name="Bloom T."/>
            <person name="Bloom T."/>
            <person name="Boguslavskiy L."/>
            <person name="Bonnet C."/>
            <person name="Boukhgalter B."/>
            <person name="Bourzgui I."/>
            <person name="Brown A."/>
            <person name="Cahill P."/>
            <person name="Channer S."/>
            <person name="Cheshatsang Y."/>
            <person name="Chuda L."/>
            <person name="Citroen M."/>
            <person name="Collymore A."/>
            <person name="Cooke P."/>
            <person name="Costello M."/>
            <person name="D'Aco K."/>
            <person name="Daza R."/>
            <person name="De Haan G."/>
            <person name="DeGray S."/>
            <person name="DeMaso C."/>
            <person name="Dhargay N."/>
            <person name="Dooley K."/>
            <person name="Dooley E."/>
            <person name="Doricent M."/>
            <person name="Dorje P."/>
            <person name="Dorjee K."/>
            <person name="Dupes A."/>
            <person name="Elong R."/>
            <person name="Falk J."/>
            <person name="Farina A."/>
            <person name="Faro S."/>
            <person name="Ferguson D."/>
            <person name="Fisher S."/>
            <person name="Foley C.D."/>
            <person name="Franke A."/>
            <person name="Friedrich D."/>
            <person name="Gadbois L."/>
            <person name="Gearin G."/>
            <person name="Gearin C.R."/>
            <person name="Giannoukos G."/>
            <person name="Goode T."/>
            <person name="Graham J."/>
            <person name="Grandbois E."/>
            <person name="Grewal S."/>
            <person name="Gyaltsen K."/>
            <person name="Hafez N."/>
            <person name="Hagos B."/>
            <person name="Hall J."/>
            <person name="Henson C."/>
            <person name="Hollinger A."/>
            <person name="Honan T."/>
            <person name="Huard M.D."/>
            <person name="Hughes L."/>
            <person name="Hurhula B."/>
            <person name="Husby M.E."/>
            <person name="Kamat A."/>
            <person name="Kanga B."/>
            <person name="Kashin S."/>
            <person name="Khazanovich D."/>
            <person name="Kisner P."/>
            <person name="Lance K."/>
            <person name="Lara M."/>
            <person name="Lee W."/>
            <person name="Lennon N."/>
            <person name="Letendre F."/>
            <person name="LeVine R."/>
            <person name="Lipovsky A."/>
            <person name="Liu X."/>
            <person name="Liu J."/>
            <person name="Liu S."/>
            <person name="Lokyitsang T."/>
            <person name="Lokyitsang Y."/>
            <person name="Lubonja R."/>
            <person name="Lui A."/>
            <person name="MacDonald P."/>
            <person name="Magnisalis V."/>
            <person name="Maru K."/>
            <person name="Matthews C."/>
            <person name="McCusker W."/>
            <person name="McDonough S."/>
            <person name="Mehta T."/>
            <person name="Meldrim J."/>
            <person name="Meneus L."/>
            <person name="Mihai O."/>
            <person name="Mihalev A."/>
            <person name="Mihova T."/>
            <person name="Mittelman R."/>
            <person name="Mlenga V."/>
            <person name="Montmayeur A."/>
            <person name="Mulrain L."/>
            <person name="Navidi A."/>
            <person name="Naylor J."/>
            <person name="Negash T."/>
            <person name="Nguyen T."/>
            <person name="Nguyen N."/>
            <person name="Nicol R."/>
            <person name="Norbu C."/>
            <person name="Norbu N."/>
            <person name="Novod N."/>
            <person name="O'Neill B."/>
            <person name="Osman S."/>
            <person name="Markiewicz E."/>
            <person name="Oyono O.L."/>
            <person name="Patti C."/>
            <person name="Phunkhang P."/>
            <person name="Pierre F."/>
            <person name="Priest M."/>
            <person name="Raghuraman S."/>
            <person name="Rege F."/>
            <person name="Reyes R."/>
            <person name="Rise C."/>
            <person name="Rogov P."/>
            <person name="Ross K."/>
            <person name="Ryan E."/>
            <person name="Settipalli S."/>
            <person name="Shea T."/>
            <person name="Sherpa N."/>
            <person name="Shi L."/>
            <person name="Shih D."/>
            <person name="Sparrow T."/>
            <person name="Spaulding J."/>
            <person name="Stalker J."/>
            <person name="Stange-Thomann N."/>
            <person name="Stavropoulos S."/>
            <person name="Stone C."/>
            <person name="Strader C."/>
            <person name="Tesfaye S."/>
            <person name="Thomson T."/>
            <person name="Thoulutsang Y."/>
            <person name="Thoulutsang D."/>
            <person name="Topham K."/>
            <person name="Topping I."/>
            <person name="Tsamla T."/>
            <person name="Vassiliev H."/>
            <person name="Vo A."/>
            <person name="Wangchuk T."/>
            <person name="Wangdi T."/>
            <person name="Weiand M."/>
            <person name="Wilkinson J."/>
            <person name="Wilson A."/>
            <person name="Yadav S."/>
            <person name="Young G."/>
            <person name="Yu Q."/>
            <person name="Zembek L."/>
            <person name="Zhong D."/>
            <person name="Zimmer A."/>
            <person name="Zwirko Z."/>
            <person name="Jaffe D.B."/>
            <person name="Alvarez P."/>
            <person name="Brockman W."/>
            <person name="Butler J."/>
            <person name="Chin C."/>
            <person name="Gnerre S."/>
            <person name="MacCallum I."/>
            <person name="Graves J.A."/>
            <person name="Ponting C.P."/>
            <person name="Breen M."/>
            <person name="Samollow P.B."/>
            <person name="Lander E.S."/>
            <person name="Lindblad-Toh K."/>
        </authorList>
    </citation>
    <scope>NUCLEOTIDE SEQUENCE [LARGE SCALE GENOMIC DNA]</scope>
</reference>
<feature type="domain" description="UPAR/Ly6" evidence="9">
    <location>
        <begin position="98"/>
        <end position="165"/>
    </location>
</feature>
<keyword evidence="6" id="KW-0325">Glycoprotein</keyword>
<dbReference type="Gene3D" id="2.10.60.10">
    <property type="entry name" value="CD59"/>
    <property type="match status" value="2"/>
</dbReference>
<evidence type="ECO:0000256" key="5">
    <source>
        <dbReference type="ARBA" id="ARBA00023136"/>
    </source>
</evidence>
<keyword evidence="11" id="KW-1185">Reference proteome</keyword>
<evidence type="ECO:0000256" key="4">
    <source>
        <dbReference type="ARBA" id="ARBA00022729"/>
    </source>
</evidence>
<name>F6RL94_MONDO</name>
<dbReference type="GO" id="GO:0005886">
    <property type="term" value="C:plasma membrane"/>
    <property type="evidence" value="ECO:0000318"/>
    <property type="project" value="GO_Central"/>
</dbReference>
<dbReference type="OMA" id="FQHIYFG"/>
<accession>F6RL94</accession>
<dbReference type="InterPro" id="IPR045860">
    <property type="entry name" value="Snake_toxin-like_sf"/>
</dbReference>
<feature type="domain" description="UPAR/Ly6" evidence="9">
    <location>
        <begin position="187"/>
        <end position="270"/>
    </location>
</feature>
<dbReference type="InterPro" id="IPR016054">
    <property type="entry name" value="LY6_UPA_recep-like"/>
</dbReference>
<evidence type="ECO:0000256" key="2">
    <source>
        <dbReference type="ARBA" id="ARBA00022475"/>
    </source>
</evidence>
<evidence type="ECO:0000256" key="3">
    <source>
        <dbReference type="ARBA" id="ARBA00022622"/>
    </source>
</evidence>
<dbReference type="HOGENOM" id="CLU_102584_0_0_1"/>
<protein>
    <recommendedName>
        <fullName evidence="8">Ly6/PLAUR domain-containing protein 5</fullName>
    </recommendedName>
</protein>
<evidence type="ECO:0000259" key="9">
    <source>
        <dbReference type="Pfam" id="PF00021"/>
    </source>
</evidence>
<dbReference type="SUPFAM" id="SSF57302">
    <property type="entry name" value="Snake toxin-like"/>
    <property type="match status" value="2"/>
</dbReference>
<evidence type="ECO:0000256" key="6">
    <source>
        <dbReference type="ARBA" id="ARBA00023180"/>
    </source>
</evidence>
<reference evidence="10" key="3">
    <citation type="submission" date="2025-09" db="UniProtKB">
        <authorList>
            <consortium name="Ensembl"/>
        </authorList>
    </citation>
    <scope>IDENTIFICATION</scope>
</reference>
<dbReference type="Ensembl" id="ENSMODT00000026518.3">
    <property type="protein sequence ID" value="ENSMODP00000026053.3"/>
    <property type="gene ID" value="ENSMODG00000020831.3"/>
</dbReference>
<comment type="subcellular location">
    <subcellularLocation>
        <location evidence="1">Cell membrane</location>
        <topology evidence="1">Lipid-anchor</topology>
        <topology evidence="1">GPI-anchor</topology>
    </subcellularLocation>
</comment>
<keyword evidence="7" id="KW-0449">Lipoprotein</keyword>
<keyword evidence="2" id="KW-1003">Cell membrane</keyword>
<evidence type="ECO:0000256" key="1">
    <source>
        <dbReference type="ARBA" id="ARBA00004609"/>
    </source>
</evidence>
<dbReference type="AlphaFoldDB" id="F6RL94"/>
<dbReference type="eggNOG" id="ENOG502SVAB">
    <property type="taxonomic scope" value="Eukaryota"/>
</dbReference>
<dbReference type="STRING" id="13616.ENSMODP00000026053"/>
<evidence type="ECO:0000313" key="10">
    <source>
        <dbReference type="Ensembl" id="ENSMODP00000026053.3"/>
    </source>
</evidence>
<organism evidence="10 11">
    <name type="scientific">Monodelphis domestica</name>
    <name type="common">Gray short-tailed opossum</name>
    <dbReference type="NCBI Taxonomy" id="13616"/>
    <lineage>
        <taxon>Eukaryota</taxon>
        <taxon>Metazoa</taxon>
        <taxon>Chordata</taxon>
        <taxon>Craniata</taxon>
        <taxon>Vertebrata</taxon>
        <taxon>Euteleostomi</taxon>
        <taxon>Mammalia</taxon>
        <taxon>Metatheria</taxon>
        <taxon>Didelphimorphia</taxon>
        <taxon>Didelphidae</taxon>
        <taxon>Monodelphis</taxon>
    </lineage>
</organism>
<evidence type="ECO:0000256" key="8">
    <source>
        <dbReference type="ARBA" id="ARBA00067857"/>
    </source>
</evidence>
<dbReference type="PANTHER" id="PTHR10624">
    <property type="entry name" value="UROKINASE PLASMINOGEN ACTIVATOR SURFACE RECEPTOR-RELATED"/>
    <property type="match status" value="1"/>
</dbReference>
<dbReference type="Pfam" id="PF00021">
    <property type="entry name" value="UPAR_LY6"/>
    <property type="match status" value="2"/>
</dbReference>
<sequence>MPQRCVQGQEIGDGIRLLSERKFLLSMGQGDQIRNGIHSDLPGHSFNPNGILHPIRPCLPPLPSSPAQPLSPTGAWALQCYSLERVFTGPFDLSGLSIPTVTCGSRQKTCLEAVTSMSTGYRNSVTLVKKGCSYGEGFGEMTSGGDSLPPDYTMVLRCQEDLCNRQIDSHDSIPNLSPAPDPPELSGTECWACISTKAEDCELQNSRKIKCHGGQSVCFQGQGSLTIENFSIPIYVKTCQEPTCTVIGATTQSSDNYLKGSCCGENFCNSGSNRQMDHINDTAPSHPTGLVGLPLFLTISFLLGPLREALVSL</sequence>
<dbReference type="CDD" id="cd23566">
    <property type="entry name" value="TFP_LU_ECD_LYPD5_rpt2"/>
    <property type="match status" value="1"/>
</dbReference>
<dbReference type="InParanoid" id="F6RL94"/>
<dbReference type="PANTHER" id="PTHR10624:SF9">
    <property type="entry name" value="LY6_PLAUR DOMAIN-CONTAINING PROTEIN 5"/>
    <property type="match status" value="1"/>
</dbReference>
<dbReference type="FunCoup" id="F6RL94">
    <property type="interactions" value="66"/>
</dbReference>
<dbReference type="Proteomes" id="UP000002280">
    <property type="component" value="Chromosome 4"/>
</dbReference>
<dbReference type="Bgee" id="ENSMODG00000020831">
    <property type="expression patterns" value="Expressed in extraembryonic membrane and 2 other cell types or tissues"/>
</dbReference>
<dbReference type="FunFam" id="2.10.60.10:FF:000020">
    <property type="entry name" value="LY6/PLAUR domain containing 5"/>
    <property type="match status" value="1"/>
</dbReference>
<proteinExistence type="predicted"/>
<evidence type="ECO:0000313" key="11">
    <source>
        <dbReference type="Proteomes" id="UP000002280"/>
    </source>
</evidence>
<dbReference type="GO" id="GO:0098552">
    <property type="term" value="C:side of membrane"/>
    <property type="evidence" value="ECO:0007669"/>
    <property type="project" value="UniProtKB-KW"/>
</dbReference>
<reference evidence="10" key="2">
    <citation type="submission" date="2025-08" db="UniProtKB">
        <authorList>
            <consortium name="Ensembl"/>
        </authorList>
    </citation>
    <scope>IDENTIFICATION</scope>
</reference>
<dbReference type="GeneTree" id="ENSGT00940000153599"/>